<protein>
    <submittedName>
        <fullName evidence="1">Uncharacterized protein</fullName>
    </submittedName>
</protein>
<dbReference type="EMBL" id="GBXM01037537">
    <property type="protein sequence ID" value="JAH71040.1"/>
    <property type="molecule type" value="Transcribed_RNA"/>
</dbReference>
<reference evidence="1" key="1">
    <citation type="submission" date="2014-11" db="EMBL/GenBank/DDBJ databases">
        <authorList>
            <person name="Amaro Gonzalez C."/>
        </authorList>
    </citation>
    <scope>NUCLEOTIDE SEQUENCE</scope>
</reference>
<proteinExistence type="predicted"/>
<evidence type="ECO:0000313" key="1">
    <source>
        <dbReference type="EMBL" id="JAH71040.1"/>
    </source>
</evidence>
<reference evidence="1" key="2">
    <citation type="journal article" date="2015" name="Fish Shellfish Immunol.">
        <title>Early steps in the European eel (Anguilla anguilla)-Vibrio vulnificus interaction in the gills: Role of the RtxA13 toxin.</title>
        <authorList>
            <person name="Callol A."/>
            <person name="Pajuelo D."/>
            <person name="Ebbesson L."/>
            <person name="Teles M."/>
            <person name="MacKenzie S."/>
            <person name="Amaro C."/>
        </authorList>
    </citation>
    <scope>NUCLEOTIDE SEQUENCE</scope>
</reference>
<dbReference type="AlphaFoldDB" id="A0A0E9V0S3"/>
<accession>A0A0E9V0S3</accession>
<name>A0A0E9V0S3_ANGAN</name>
<organism evidence="1">
    <name type="scientific">Anguilla anguilla</name>
    <name type="common">European freshwater eel</name>
    <name type="synonym">Muraena anguilla</name>
    <dbReference type="NCBI Taxonomy" id="7936"/>
    <lineage>
        <taxon>Eukaryota</taxon>
        <taxon>Metazoa</taxon>
        <taxon>Chordata</taxon>
        <taxon>Craniata</taxon>
        <taxon>Vertebrata</taxon>
        <taxon>Euteleostomi</taxon>
        <taxon>Actinopterygii</taxon>
        <taxon>Neopterygii</taxon>
        <taxon>Teleostei</taxon>
        <taxon>Anguilliformes</taxon>
        <taxon>Anguillidae</taxon>
        <taxon>Anguilla</taxon>
    </lineage>
</organism>
<sequence length="21" mass="2452">MECNATRLSWFLRSKIVAINV</sequence>